<dbReference type="InterPro" id="IPR001792">
    <property type="entry name" value="Acylphosphatase-like_dom"/>
</dbReference>
<dbReference type="AlphaFoldDB" id="A0A934ID02"/>
<evidence type="ECO:0000259" key="7">
    <source>
        <dbReference type="PROSITE" id="PS51160"/>
    </source>
</evidence>
<feature type="active site" evidence="4">
    <location>
        <position position="17"/>
    </location>
</feature>
<dbReference type="InterPro" id="IPR036046">
    <property type="entry name" value="Acylphosphatase-like_dom_sf"/>
</dbReference>
<dbReference type="InterPro" id="IPR020456">
    <property type="entry name" value="Acylphosphatase"/>
</dbReference>
<dbReference type="EC" id="3.6.1.7" evidence="2 4"/>
<dbReference type="PROSITE" id="PS00151">
    <property type="entry name" value="ACYLPHOSPHATASE_2"/>
    <property type="match status" value="1"/>
</dbReference>
<evidence type="ECO:0000256" key="5">
    <source>
        <dbReference type="RuleBase" id="RU000553"/>
    </source>
</evidence>
<keyword evidence="9" id="KW-1185">Reference proteome</keyword>
<evidence type="ECO:0000256" key="3">
    <source>
        <dbReference type="ARBA" id="ARBA00047645"/>
    </source>
</evidence>
<reference evidence="8" key="1">
    <citation type="submission" date="2020-12" db="EMBL/GenBank/DDBJ databases">
        <title>Bacterial taxonomy.</title>
        <authorList>
            <person name="Pan X."/>
        </authorList>
    </citation>
    <scope>NUCLEOTIDE SEQUENCE</scope>
    <source>
        <strain evidence="8">KCTC 52957</strain>
    </source>
</reference>
<feature type="active site" evidence="4">
    <location>
        <position position="35"/>
    </location>
</feature>
<sequence>MAERLLISGRVQGVGFRAFTQGVARDTGVRGWVRNLADGRVEAHLEGDGPACARVITALQTGPRFGRVDGIERAEVADTGVADFEIRR</sequence>
<gene>
    <name evidence="8" type="ORF">ILP92_11580</name>
</gene>
<dbReference type="RefSeq" id="WP_198916561.1">
    <property type="nucleotide sequence ID" value="NZ_JAEKPD010000010.1"/>
</dbReference>
<proteinExistence type="inferred from homology"/>
<dbReference type="EMBL" id="JAEKPD010000010">
    <property type="protein sequence ID" value="MBJ3763386.1"/>
    <property type="molecule type" value="Genomic_DNA"/>
</dbReference>
<dbReference type="PANTHER" id="PTHR47268">
    <property type="entry name" value="ACYLPHOSPHATASE"/>
    <property type="match status" value="1"/>
</dbReference>
<evidence type="ECO:0000256" key="4">
    <source>
        <dbReference type="PROSITE-ProRule" id="PRU00520"/>
    </source>
</evidence>
<dbReference type="InterPro" id="IPR017968">
    <property type="entry name" value="Acylphosphatase_CS"/>
</dbReference>
<dbReference type="PROSITE" id="PS51160">
    <property type="entry name" value="ACYLPHOSPHATASE_3"/>
    <property type="match status" value="1"/>
</dbReference>
<keyword evidence="4 5" id="KW-0378">Hydrolase</keyword>
<dbReference type="PANTHER" id="PTHR47268:SF4">
    <property type="entry name" value="ACYLPHOSPHATASE"/>
    <property type="match status" value="1"/>
</dbReference>
<accession>A0A934ID02</accession>
<evidence type="ECO:0000313" key="8">
    <source>
        <dbReference type="EMBL" id="MBJ3763386.1"/>
    </source>
</evidence>
<dbReference type="Pfam" id="PF00708">
    <property type="entry name" value="Acylphosphatase"/>
    <property type="match status" value="1"/>
</dbReference>
<name>A0A934ID02_9RHOB</name>
<dbReference type="SUPFAM" id="SSF54975">
    <property type="entry name" value="Acylphosphatase/BLUF domain-like"/>
    <property type="match status" value="1"/>
</dbReference>
<organism evidence="8 9">
    <name type="scientific">Palleronia pontilimi</name>
    <dbReference type="NCBI Taxonomy" id="1964209"/>
    <lineage>
        <taxon>Bacteria</taxon>
        <taxon>Pseudomonadati</taxon>
        <taxon>Pseudomonadota</taxon>
        <taxon>Alphaproteobacteria</taxon>
        <taxon>Rhodobacterales</taxon>
        <taxon>Roseobacteraceae</taxon>
        <taxon>Palleronia</taxon>
    </lineage>
</organism>
<evidence type="ECO:0000256" key="6">
    <source>
        <dbReference type="RuleBase" id="RU004168"/>
    </source>
</evidence>
<dbReference type="Gene3D" id="3.30.70.100">
    <property type="match status" value="1"/>
</dbReference>
<feature type="domain" description="Acylphosphatase-like" evidence="7">
    <location>
        <begin position="2"/>
        <end position="88"/>
    </location>
</feature>
<comment type="similarity">
    <text evidence="1 6">Belongs to the acylphosphatase family.</text>
</comment>
<protein>
    <recommendedName>
        <fullName evidence="2 4">Acylphosphatase</fullName>
        <ecNumber evidence="2 4">3.6.1.7</ecNumber>
    </recommendedName>
</protein>
<dbReference type="PROSITE" id="PS00150">
    <property type="entry name" value="ACYLPHOSPHATASE_1"/>
    <property type="match status" value="1"/>
</dbReference>
<dbReference type="PRINTS" id="PR00112">
    <property type="entry name" value="ACYLPHPHTASE"/>
</dbReference>
<comment type="caution">
    <text evidence="8">The sequence shown here is derived from an EMBL/GenBank/DDBJ whole genome shotgun (WGS) entry which is preliminary data.</text>
</comment>
<evidence type="ECO:0000256" key="2">
    <source>
        <dbReference type="ARBA" id="ARBA00012150"/>
    </source>
</evidence>
<comment type="catalytic activity">
    <reaction evidence="3 4 5">
        <text>an acyl phosphate + H2O = a carboxylate + phosphate + H(+)</text>
        <dbReference type="Rhea" id="RHEA:14965"/>
        <dbReference type="ChEBI" id="CHEBI:15377"/>
        <dbReference type="ChEBI" id="CHEBI:15378"/>
        <dbReference type="ChEBI" id="CHEBI:29067"/>
        <dbReference type="ChEBI" id="CHEBI:43474"/>
        <dbReference type="ChEBI" id="CHEBI:59918"/>
        <dbReference type="EC" id="3.6.1.7"/>
    </reaction>
</comment>
<dbReference type="Proteomes" id="UP000642488">
    <property type="component" value="Unassembled WGS sequence"/>
</dbReference>
<dbReference type="GO" id="GO:0003998">
    <property type="term" value="F:acylphosphatase activity"/>
    <property type="evidence" value="ECO:0007669"/>
    <property type="project" value="UniProtKB-EC"/>
</dbReference>
<evidence type="ECO:0000313" key="9">
    <source>
        <dbReference type="Proteomes" id="UP000642488"/>
    </source>
</evidence>
<evidence type="ECO:0000256" key="1">
    <source>
        <dbReference type="ARBA" id="ARBA00005614"/>
    </source>
</evidence>